<dbReference type="EMBL" id="JAACJL010000002">
    <property type="protein sequence ID" value="KAF4622304.1"/>
    <property type="molecule type" value="Genomic_DNA"/>
</dbReference>
<gene>
    <name evidence="2" type="ORF">D9613_009059</name>
</gene>
<accession>A0A8H4VWA9</accession>
<reference evidence="2 3" key="1">
    <citation type="submission" date="2019-12" db="EMBL/GenBank/DDBJ databases">
        <authorList>
            <person name="Floudas D."/>
            <person name="Bentzer J."/>
            <person name="Ahren D."/>
            <person name="Johansson T."/>
            <person name="Persson P."/>
            <person name="Tunlid A."/>
        </authorList>
    </citation>
    <scope>NUCLEOTIDE SEQUENCE [LARGE SCALE GENOMIC DNA]</scope>
    <source>
        <strain evidence="2 3">CBS 102.39</strain>
    </source>
</reference>
<evidence type="ECO:0000313" key="2">
    <source>
        <dbReference type="EMBL" id="KAF4622304.1"/>
    </source>
</evidence>
<evidence type="ECO:0000256" key="1">
    <source>
        <dbReference type="SAM" id="MobiDB-lite"/>
    </source>
</evidence>
<name>A0A8H4VWA9_9AGAR</name>
<feature type="region of interest" description="Disordered" evidence="1">
    <location>
        <begin position="1"/>
        <end position="20"/>
    </location>
</feature>
<evidence type="ECO:0000313" key="3">
    <source>
        <dbReference type="Proteomes" id="UP000521872"/>
    </source>
</evidence>
<keyword evidence="3" id="KW-1185">Reference proteome</keyword>
<sequence length="137" mass="15984">MPDVVEMSDSSDSFPADWSMPSKPGLAKECGLHTFGFRFHPTQRKKLGIDTIGGYEDCKREVYERLADELPPAWRHMTYGAFRRPEGGPLIRTRVVYHDTNKNEEERDRLPDMESVEQVYEIICAKEGPRWFLYDRV</sequence>
<proteinExistence type="predicted"/>
<comment type="caution">
    <text evidence="2">The sequence shown here is derived from an EMBL/GenBank/DDBJ whole genome shotgun (WGS) entry which is preliminary data.</text>
</comment>
<dbReference type="Proteomes" id="UP000521872">
    <property type="component" value="Unassembled WGS sequence"/>
</dbReference>
<dbReference type="AlphaFoldDB" id="A0A8H4VWA9"/>
<protein>
    <submittedName>
        <fullName evidence="2">Uncharacterized protein</fullName>
    </submittedName>
</protein>
<organism evidence="2 3">
    <name type="scientific">Agrocybe pediades</name>
    <dbReference type="NCBI Taxonomy" id="84607"/>
    <lineage>
        <taxon>Eukaryota</taxon>
        <taxon>Fungi</taxon>
        <taxon>Dikarya</taxon>
        <taxon>Basidiomycota</taxon>
        <taxon>Agaricomycotina</taxon>
        <taxon>Agaricomycetes</taxon>
        <taxon>Agaricomycetidae</taxon>
        <taxon>Agaricales</taxon>
        <taxon>Agaricineae</taxon>
        <taxon>Strophariaceae</taxon>
        <taxon>Agrocybe</taxon>
    </lineage>
</organism>